<reference evidence="1" key="1">
    <citation type="thesis" date="2020" institute="ProQuest LLC" country="789 East Eisenhower Parkway, Ann Arbor, MI, USA">
        <title>Comparative Genomics and Chromosome Evolution.</title>
        <authorList>
            <person name="Mudd A.B."/>
        </authorList>
    </citation>
    <scope>NUCLEOTIDE SEQUENCE</scope>
    <source>
        <strain evidence="1">Female2</strain>
        <tissue evidence="1">Blood</tissue>
    </source>
</reference>
<feature type="non-terminal residue" evidence="1">
    <location>
        <position position="85"/>
    </location>
</feature>
<feature type="non-terminal residue" evidence="1">
    <location>
        <position position="1"/>
    </location>
</feature>
<name>A0A8T2K1W5_9PIPI</name>
<dbReference type="GO" id="GO:0005739">
    <property type="term" value="C:mitochondrion"/>
    <property type="evidence" value="ECO:0007669"/>
    <property type="project" value="TreeGrafter"/>
</dbReference>
<dbReference type="PANTHER" id="PTHR12469:SF2">
    <property type="entry name" value="SUCCINATE DEHYDROGENASE ASSEMBLY FACTOR 2, MITOCHONDRIAL"/>
    <property type="match status" value="1"/>
</dbReference>
<evidence type="ECO:0000313" key="2">
    <source>
        <dbReference type="Proteomes" id="UP000812440"/>
    </source>
</evidence>
<comment type="caution">
    <text evidence="1">The sequence shown here is derived from an EMBL/GenBank/DDBJ whole genome shotgun (WGS) entry which is preliminary data.</text>
</comment>
<protein>
    <submittedName>
        <fullName evidence="1">Uncharacterized protein</fullName>
    </submittedName>
</protein>
<organism evidence="1 2">
    <name type="scientific">Hymenochirus boettgeri</name>
    <name type="common">Congo dwarf clawed frog</name>
    <dbReference type="NCBI Taxonomy" id="247094"/>
    <lineage>
        <taxon>Eukaryota</taxon>
        <taxon>Metazoa</taxon>
        <taxon>Chordata</taxon>
        <taxon>Craniata</taxon>
        <taxon>Vertebrata</taxon>
        <taxon>Euteleostomi</taxon>
        <taxon>Amphibia</taxon>
        <taxon>Batrachia</taxon>
        <taxon>Anura</taxon>
        <taxon>Pipoidea</taxon>
        <taxon>Pipidae</taxon>
        <taxon>Pipinae</taxon>
        <taxon>Hymenochirus</taxon>
    </lineage>
</organism>
<dbReference type="GO" id="GO:0006099">
    <property type="term" value="P:tricarboxylic acid cycle"/>
    <property type="evidence" value="ECO:0007669"/>
    <property type="project" value="TreeGrafter"/>
</dbReference>
<dbReference type="Proteomes" id="UP000812440">
    <property type="component" value="Chromosome 8_10"/>
</dbReference>
<gene>
    <name evidence="1" type="ORF">GDO86_016299</name>
</gene>
<evidence type="ECO:0000313" key="1">
    <source>
        <dbReference type="EMBL" id="KAG8449600.1"/>
    </source>
</evidence>
<sequence>QLKLPSKGSVMLAAVTLRMTSRCLLNSVFLCRGHGSNTTDQLWSYDPEIKLPPWEERSNEAPEIKRARLLYESRKRGMLENCILL</sequence>
<keyword evidence="2" id="KW-1185">Reference proteome</keyword>
<dbReference type="EMBL" id="JAACNH010000003">
    <property type="protein sequence ID" value="KAG8449600.1"/>
    <property type="molecule type" value="Genomic_DNA"/>
</dbReference>
<dbReference type="GO" id="GO:0034553">
    <property type="term" value="P:mitochondrial respiratory chain complex II assembly"/>
    <property type="evidence" value="ECO:0007669"/>
    <property type="project" value="TreeGrafter"/>
</dbReference>
<dbReference type="PANTHER" id="PTHR12469">
    <property type="entry name" value="PROTEIN EMI5 HOMOLOG, MITOCHONDRIAL"/>
    <property type="match status" value="1"/>
</dbReference>
<proteinExistence type="predicted"/>
<accession>A0A8T2K1W5</accession>
<dbReference type="OrthoDB" id="284292at2759"/>
<dbReference type="AlphaFoldDB" id="A0A8T2K1W5"/>
<dbReference type="GO" id="GO:0006121">
    <property type="term" value="P:mitochondrial electron transport, succinate to ubiquinone"/>
    <property type="evidence" value="ECO:0007669"/>
    <property type="project" value="TreeGrafter"/>
</dbReference>